<gene>
    <name evidence="2" type="primary">Jhy</name>
    <name evidence="2" type="ORF">CEYCYA_R04939</name>
</gene>
<comment type="caution">
    <text evidence="2">The sequence shown here is derived from an EMBL/GenBank/DDBJ whole genome shotgun (WGS) entry which is preliminary data.</text>
</comment>
<dbReference type="InterPro" id="IPR027968">
    <property type="entry name" value="JHY"/>
</dbReference>
<protein>
    <submittedName>
        <fullName evidence="2">JHY protein</fullName>
    </submittedName>
</protein>
<accession>A0A7L4N8J4</accession>
<dbReference type="PANTHER" id="PTHR14726">
    <property type="entry name" value="JHY PROTEIN HOMOLOG"/>
    <property type="match status" value="1"/>
</dbReference>
<dbReference type="EMBL" id="VYZU01038760">
    <property type="protein sequence ID" value="NXY85385.1"/>
    <property type="molecule type" value="Genomic_DNA"/>
</dbReference>
<feature type="non-terminal residue" evidence="2">
    <location>
        <position position="125"/>
    </location>
</feature>
<feature type="region of interest" description="Disordered" evidence="1">
    <location>
        <begin position="70"/>
        <end position="112"/>
    </location>
</feature>
<evidence type="ECO:0000313" key="3">
    <source>
        <dbReference type="Proteomes" id="UP000586704"/>
    </source>
</evidence>
<sequence length="125" mass="14441">DLKLGGLGPNYETIKEKKEKLKQQQEHAKQVKAQNMRSTPGIQRFPTKPQVISSISRLKALEHAKKLLRPKTSPERQLDREMREKRVLPQTLKGESLPQIASSETLQSRHEKEKQIVDAFRTLHL</sequence>
<feature type="compositionally biased region" description="Basic and acidic residues" evidence="1">
    <location>
        <begin position="72"/>
        <end position="87"/>
    </location>
</feature>
<proteinExistence type="predicted"/>
<keyword evidence="3" id="KW-1185">Reference proteome</keyword>
<evidence type="ECO:0000256" key="1">
    <source>
        <dbReference type="SAM" id="MobiDB-lite"/>
    </source>
</evidence>
<dbReference type="GO" id="GO:0035082">
    <property type="term" value="P:axoneme assembly"/>
    <property type="evidence" value="ECO:0007669"/>
    <property type="project" value="TreeGrafter"/>
</dbReference>
<name>A0A7L4N8J4_9AVES</name>
<dbReference type="Proteomes" id="UP000586704">
    <property type="component" value="Unassembled WGS sequence"/>
</dbReference>
<dbReference type="AlphaFoldDB" id="A0A7L4N8J4"/>
<evidence type="ECO:0000313" key="2">
    <source>
        <dbReference type="EMBL" id="NXY85385.1"/>
    </source>
</evidence>
<dbReference type="PANTHER" id="PTHR14726:SF1">
    <property type="entry name" value="JHY PROTEIN HOMOLOG"/>
    <property type="match status" value="1"/>
</dbReference>
<feature type="non-terminal residue" evidence="2">
    <location>
        <position position="1"/>
    </location>
</feature>
<dbReference type="OrthoDB" id="10057281at2759"/>
<reference evidence="2 3" key="1">
    <citation type="submission" date="2020-02" db="EMBL/GenBank/DDBJ databases">
        <title>Bird 10,000 Genomes (B10K) Project - Family phase.</title>
        <authorList>
            <person name="Zhang G."/>
        </authorList>
    </citation>
    <scope>NUCLEOTIDE SEQUENCE [LARGE SCALE GENOMIC DNA]</scope>
    <source>
        <strain evidence="2">B10K-DU-013-51</strain>
        <tissue evidence="2">Mixed tissue sample</tissue>
    </source>
</reference>
<dbReference type="Pfam" id="PF15261">
    <property type="entry name" value="JHY"/>
    <property type="match status" value="1"/>
</dbReference>
<organism evidence="2 3">
    <name type="scientific">Ceyx cyanopectus</name>
    <name type="common">Indigo-banded kingfisher</name>
    <dbReference type="NCBI Taxonomy" id="390723"/>
    <lineage>
        <taxon>Eukaryota</taxon>
        <taxon>Metazoa</taxon>
        <taxon>Chordata</taxon>
        <taxon>Craniata</taxon>
        <taxon>Vertebrata</taxon>
        <taxon>Euteleostomi</taxon>
        <taxon>Archelosauria</taxon>
        <taxon>Archosauria</taxon>
        <taxon>Dinosauria</taxon>
        <taxon>Saurischia</taxon>
        <taxon>Theropoda</taxon>
        <taxon>Coelurosauria</taxon>
        <taxon>Aves</taxon>
        <taxon>Neognathae</taxon>
        <taxon>Neoaves</taxon>
        <taxon>Telluraves</taxon>
        <taxon>Coraciimorphae</taxon>
        <taxon>Coraciiformes</taxon>
        <taxon>Alcedinidae</taxon>
        <taxon>Ceyx</taxon>
    </lineage>
</organism>